<dbReference type="Proteomes" id="UP001556367">
    <property type="component" value="Unassembled WGS sequence"/>
</dbReference>
<evidence type="ECO:0000256" key="5">
    <source>
        <dbReference type="ARBA" id="ARBA00023242"/>
    </source>
</evidence>
<evidence type="ECO:0000256" key="2">
    <source>
        <dbReference type="ARBA" id="ARBA00004496"/>
    </source>
</evidence>
<evidence type="ECO:0000256" key="4">
    <source>
        <dbReference type="ARBA" id="ARBA00022490"/>
    </source>
</evidence>
<keyword evidence="8" id="KW-1185">Reference proteome</keyword>
<reference evidence="8" key="1">
    <citation type="submission" date="2024-06" db="EMBL/GenBank/DDBJ databases">
        <title>Multi-omics analyses provide insights into the biosynthesis of the anticancer antibiotic pleurotin in Hohenbuehelia grisea.</title>
        <authorList>
            <person name="Weaver J.A."/>
            <person name="Alberti F."/>
        </authorList>
    </citation>
    <scope>NUCLEOTIDE SEQUENCE [LARGE SCALE GENOMIC DNA]</scope>
    <source>
        <strain evidence="8">T-177</strain>
    </source>
</reference>
<proteinExistence type="predicted"/>
<organism evidence="7 8">
    <name type="scientific">Hohenbuehelia grisea</name>
    <dbReference type="NCBI Taxonomy" id="104357"/>
    <lineage>
        <taxon>Eukaryota</taxon>
        <taxon>Fungi</taxon>
        <taxon>Dikarya</taxon>
        <taxon>Basidiomycota</taxon>
        <taxon>Agaricomycotina</taxon>
        <taxon>Agaricomycetes</taxon>
        <taxon>Agaricomycetidae</taxon>
        <taxon>Agaricales</taxon>
        <taxon>Pleurotineae</taxon>
        <taxon>Pleurotaceae</taxon>
        <taxon>Hohenbuehelia</taxon>
    </lineage>
</organism>
<evidence type="ECO:0000256" key="1">
    <source>
        <dbReference type="ARBA" id="ARBA00004123"/>
    </source>
</evidence>
<sequence>MSTTFTPNRALINSKFEGYKLDAIAQENVIARHSLPSQATQATVSGRSFLSFQEVQSRITHNHLVLDHINSRALYVDSEFKVILIGLVNLRPVFRTLYELPKPVSSQTSHVYQYEYPSAKFVGPSAVLVSDGHGTLYVLEINAEGPATCVGAYQIPDINGVGQIPPPFRVHDAIAASPDSVVAVLSSRHPNEKAHEEAATKGKHSHVEFDITAVRLSPSPASAGSLQTADLLWHRRGDDVPFYVTFDAASGAHLLVGSCVYRPVDVALPTAYEPSPDEIAPIPQAGENLDEAPAGIPKPPPYSWVQTSDSVTVAFPLPSTTSKTDITVSFSPRSLTLHVNSGTETPLPMPDYHQAQLWDTISPSSSYWTWDKQAEHTYGLLTLHLDKQPEDRKWSHVLAASESGGAPDVPETLDPSELWHIREALEKYTAALQSGGDASGLGLGTGVPSLAEGEMDEEVDAAVGRTALLTWVAQDGSVPAWFCDARQAPFTVLSTPLPGSEMAGPSLILKSHIDGTLFSLRDLTAHGPTWEHTSSFSALSFVLASKRDTRFTYHVPGKAVFAFENGVKDRGGNVYIYRAAASSEKWAKQVVLHVIDGSSGTLLGVGALQVDGGRAVLLCLTDGELITVTDVI</sequence>
<feature type="domain" description="CS" evidence="6">
    <location>
        <begin position="297"/>
        <end position="398"/>
    </location>
</feature>
<name>A0ABR3JZV2_9AGAR</name>
<gene>
    <name evidence="7" type="ORF">HGRIS_006044</name>
</gene>
<dbReference type="InterPro" id="IPR007052">
    <property type="entry name" value="CS_dom"/>
</dbReference>
<dbReference type="InterPro" id="IPR037895">
    <property type="entry name" value="NUDCD1"/>
</dbReference>
<keyword evidence="5" id="KW-0539">Nucleus</keyword>
<evidence type="ECO:0000313" key="8">
    <source>
        <dbReference type="Proteomes" id="UP001556367"/>
    </source>
</evidence>
<evidence type="ECO:0000313" key="7">
    <source>
        <dbReference type="EMBL" id="KAL0961056.1"/>
    </source>
</evidence>
<dbReference type="SUPFAM" id="SSF49764">
    <property type="entry name" value="HSP20-like chaperones"/>
    <property type="match status" value="1"/>
</dbReference>
<keyword evidence="4" id="KW-0963">Cytoplasm</keyword>
<comment type="subcellular location">
    <subcellularLocation>
        <location evidence="2">Cytoplasm</location>
    </subcellularLocation>
    <subcellularLocation>
        <location evidence="1">Nucleus</location>
    </subcellularLocation>
</comment>
<dbReference type="EMBL" id="JASNQZ010000001">
    <property type="protein sequence ID" value="KAL0961056.1"/>
    <property type="molecule type" value="Genomic_DNA"/>
</dbReference>
<dbReference type="PROSITE" id="PS51203">
    <property type="entry name" value="CS"/>
    <property type="match status" value="1"/>
</dbReference>
<protein>
    <recommendedName>
        <fullName evidence="3">NudC domain-containing protein 1</fullName>
    </recommendedName>
</protein>
<dbReference type="Gene3D" id="2.60.40.790">
    <property type="match status" value="1"/>
</dbReference>
<dbReference type="Pfam" id="PF04969">
    <property type="entry name" value="CS"/>
    <property type="match status" value="1"/>
</dbReference>
<comment type="caution">
    <text evidence="7">The sequence shown here is derived from an EMBL/GenBank/DDBJ whole genome shotgun (WGS) entry which is preliminary data.</text>
</comment>
<evidence type="ECO:0000259" key="6">
    <source>
        <dbReference type="PROSITE" id="PS51203"/>
    </source>
</evidence>
<accession>A0ABR3JZV2</accession>
<dbReference type="PANTHER" id="PTHR21664">
    <property type="entry name" value="CHRONIC MYELOGENOUS LEUKEMIA TUMOR ANTIGEN 66"/>
    <property type="match status" value="1"/>
</dbReference>
<dbReference type="PANTHER" id="PTHR21664:SF1">
    <property type="entry name" value="NUDC DOMAIN-CONTAINING PROTEIN 1"/>
    <property type="match status" value="1"/>
</dbReference>
<dbReference type="InterPro" id="IPR008978">
    <property type="entry name" value="HSP20-like_chaperone"/>
</dbReference>
<evidence type="ECO:0000256" key="3">
    <source>
        <dbReference type="ARBA" id="ARBA00018915"/>
    </source>
</evidence>
<dbReference type="CDD" id="cd06467">
    <property type="entry name" value="p23_NUDC_like"/>
    <property type="match status" value="1"/>
</dbReference>